<evidence type="ECO:0000256" key="7">
    <source>
        <dbReference type="SAM" id="Phobius"/>
    </source>
</evidence>
<dbReference type="OMA" id="WSTHAAF"/>
<dbReference type="GeneID" id="25251205"/>
<dbReference type="PANTHER" id="PTHR24223:SF399">
    <property type="entry name" value="ABC TRANSPORTER ATNG"/>
    <property type="match status" value="1"/>
</dbReference>
<dbReference type="EMBL" id="HG676361">
    <property type="protein sequence ID" value="CDJ43925.1"/>
    <property type="molecule type" value="Genomic_DNA"/>
</dbReference>
<dbReference type="Pfam" id="PF00664">
    <property type="entry name" value="ABC_membrane"/>
    <property type="match status" value="1"/>
</dbReference>
<dbReference type="OrthoDB" id="449063at2759"/>
<dbReference type="InterPro" id="IPR050173">
    <property type="entry name" value="ABC_transporter_C-like"/>
</dbReference>
<sequence>DAWALPAFSTFAETIKKETEEEQQQQQQQQQLQLYGVRTPEVAEAGVARELQRQKEAKNKEALPFVSLTEEEFVTSGSVPFSVYLEYLRSGGGLLLLLLSLLLLLLGSVLLLLSNLLLSAWADRKLQLTDAAALSLFAALGGLHLLFSAAGFLRVAAAAVAAAKHFHHSLVQTLIDAPLSFFDSTPVGRVLQRLLRCMSTLDEQLPASLLSFYTTLVTCCCCLLLVGCCLPLFLLAAAPLLLLYLRVQQSFVPTSRQLQRLEAAAKGPLLSFFLELLEGRETIAALQQQQQQLLLAHAKADCSTKLSYLSLAVNRWLAWLLLLLLLLLQQKALFPQEWGDLLLLLLSLLRSNLIG</sequence>
<evidence type="ECO:0000256" key="2">
    <source>
        <dbReference type="ARBA" id="ARBA00022692"/>
    </source>
</evidence>
<accession>U6L847</accession>
<dbReference type="SUPFAM" id="SSF90123">
    <property type="entry name" value="ABC transporter transmembrane region"/>
    <property type="match status" value="1"/>
</dbReference>
<protein>
    <recommendedName>
        <fullName evidence="8">ABC transmembrane type-1 domain-containing protein</fullName>
    </recommendedName>
</protein>
<dbReference type="VEuPathDB" id="ToxoDB:ETH_00010050"/>
<dbReference type="GO" id="GO:0005524">
    <property type="term" value="F:ATP binding"/>
    <property type="evidence" value="ECO:0007669"/>
    <property type="project" value="UniProtKB-KW"/>
</dbReference>
<evidence type="ECO:0000256" key="1">
    <source>
        <dbReference type="ARBA" id="ARBA00022448"/>
    </source>
</evidence>
<organism evidence="9 10">
    <name type="scientific">Eimeria tenella</name>
    <name type="common">Coccidian parasite</name>
    <dbReference type="NCBI Taxonomy" id="5802"/>
    <lineage>
        <taxon>Eukaryota</taxon>
        <taxon>Sar</taxon>
        <taxon>Alveolata</taxon>
        <taxon>Apicomplexa</taxon>
        <taxon>Conoidasida</taxon>
        <taxon>Coccidia</taxon>
        <taxon>Eucoccidiorida</taxon>
        <taxon>Eimeriorina</taxon>
        <taxon>Eimeriidae</taxon>
        <taxon>Eimeria</taxon>
    </lineage>
</organism>
<feature type="transmembrane region" description="Helical" evidence="7">
    <location>
        <begin position="316"/>
        <end position="334"/>
    </location>
</feature>
<proteinExistence type="predicted"/>
<reference evidence="9" key="1">
    <citation type="submission" date="2013-10" db="EMBL/GenBank/DDBJ databases">
        <title>Genomic analysis of the causative agents of coccidiosis in chickens.</title>
        <authorList>
            <person name="Reid A.J."/>
            <person name="Blake D."/>
            <person name="Billington K."/>
            <person name="Browne H."/>
            <person name="Dunn M."/>
            <person name="Hung S."/>
            <person name="Kawahara F."/>
            <person name="Miranda-Saavedra D."/>
            <person name="Mourier T."/>
            <person name="Nagra H."/>
            <person name="Otto T.D."/>
            <person name="Rawlings N."/>
            <person name="Sanchez A."/>
            <person name="Sanders M."/>
            <person name="Subramaniam C."/>
            <person name="Tay Y."/>
            <person name="Dear P."/>
            <person name="Doerig C."/>
            <person name="Gruber A."/>
            <person name="Parkinson J."/>
            <person name="Shirley M."/>
            <person name="Wan K.L."/>
            <person name="Berriman M."/>
            <person name="Tomley F."/>
            <person name="Pain A."/>
        </authorList>
    </citation>
    <scope>NUCLEOTIDE SEQUENCE [LARGE SCALE GENOMIC DNA]</scope>
    <source>
        <strain evidence="9">Houghton</strain>
    </source>
</reference>
<name>U6L847_EIMTE</name>
<keyword evidence="1" id="KW-0813">Transport</keyword>
<dbReference type="VEuPathDB" id="ToxoDB:ETH2_1132000"/>
<evidence type="ECO:0000256" key="6">
    <source>
        <dbReference type="ARBA" id="ARBA00023136"/>
    </source>
</evidence>
<dbReference type="PANTHER" id="PTHR24223">
    <property type="entry name" value="ATP-BINDING CASSETTE SUB-FAMILY C"/>
    <property type="match status" value="1"/>
</dbReference>
<evidence type="ECO:0000256" key="3">
    <source>
        <dbReference type="ARBA" id="ARBA00022741"/>
    </source>
</evidence>
<dbReference type="InterPro" id="IPR011527">
    <property type="entry name" value="ABC1_TM_dom"/>
</dbReference>
<feature type="non-terminal residue" evidence="9">
    <location>
        <position position="1"/>
    </location>
</feature>
<keyword evidence="2 7" id="KW-0812">Transmembrane</keyword>
<dbReference type="Gene3D" id="1.20.1560.10">
    <property type="entry name" value="ABC transporter type 1, transmembrane domain"/>
    <property type="match status" value="1"/>
</dbReference>
<dbReference type="GO" id="GO:0140359">
    <property type="term" value="F:ABC-type transporter activity"/>
    <property type="evidence" value="ECO:0007669"/>
    <property type="project" value="InterPro"/>
</dbReference>
<evidence type="ECO:0000256" key="5">
    <source>
        <dbReference type="ARBA" id="ARBA00022989"/>
    </source>
</evidence>
<reference evidence="9" key="2">
    <citation type="submission" date="2013-10" db="EMBL/GenBank/DDBJ databases">
        <authorList>
            <person name="Aslett M."/>
        </authorList>
    </citation>
    <scope>NUCLEOTIDE SEQUENCE [LARGE SCALE GENOMIC DNA]</scope>
    <source>
        <strain evidence="9">Houghton</strain>
    </source>
</reference>
<feature type="domain" description="ABC transmembrane type-1" evidence="8">
    <location>
        <begin position="98"/>
        <end position="329"/>
    </location>
</feature>
<evidence type="ECO:0000256" key="4">
    <source>
        <dbReference type="ARBA" id="ARBA00022840"/>
    </source>
</evidence>
<dbReference type="RefSeq" id="XP_013234674.1">
    <property type="nucleotide sequence ID" value="XM_013379220.1"/>
</dbReference>
<dbReference type="PROSITE" id="PS50929">
    <property type="entry name" value="ABC_TM1F"/>
    <property type="match status" value="1"/>
</dbReference>
<dbReference type="GO" id="GO:0016020">
    <property type="term" value="C:membrane"/>
    <property type="evidence" value="ECO:0007669"/>
    <property type="project" value="InterPro"/>
</dbReference>
<evidence type="ECO:0000313" key="9">
    <source>
        <dbReference type="EMBL" id="CDJ43925.1"/>
    </source>
</evidence>
<feature type="transmembrane region" description="Helical" evidence="7">
    <location>
        <begin position="94"/>
        <end position="119"/>
    </location>
</feature>
<keyword evidence="10" id="KW-1185">Reference proteome</keyword>
<dbReference type="Proteomes" id="UP000030747">
    <property type="component" value="Unassembled WGS sequence"/>
</dbReference>
<keyword evidence="3" id="KW-0547">Nucleotide-binding</keyword>
<gene>
    <name evidence="9" type="ORF">ETH_00010050</name>
</gene>
<keyword evidence="4" id="KW-0067">ATP-binding</keyword>
<dbReference type="AlphaFoldDB" id="U6L847"/>
<keyword evidence="6 7" id="KW-0472">Membrane</keyword>
<keyword evidence="5 7" id="KW-1133">Transmembrane helix</keyword>
<evidence type="ECO:0000259" key="8">
    <source>
        <dbReference type="PROSITE" id="PS50929"/>
    </source>
</evidence>
<evidence type="ECO:0000313" key="10">
    <source>
        <dbReference type="Proteomes" id="UP000030747"/>
    </source>
</evidence>
<feature type="transmembrane region" description="Helical" evidence="7">
    <location>
        <begin position="212"/>
        <end position="245"/>
    </location>
</feature>
<feature type="transmembrane region" description="Helical" evidence="7">
    <location>
        <begin position="131"/>
        <end position="153"/>
    </location>
</feature>
<dbReference type="InterPro" id="IPR036640">
    <property type="entry name" value="ABC1_TM_sf"/>
</dbReference>